<proteinExistence type="predicted"/>
<evidence type="ECO:0000313" key="4">
    <source>
        <dbReference type="Proteomes" id="UP000297527"/>
    </source>
</evidence>
<accession>A0A4Z1I8B3</accession>
<name>A0A4Z1I8B3_9HELO</name>
<evidence type="ECO:0000313" key="3">
    <source>
        <dbReference type="EMBL" id="TGO57565.1"/>
    </source>
</evidence>
<feature type="compositionally biased region" description="Basic and acidic residues" evidence="2">
    <location>
        <begin position="152"/>
        <end position="162"/>
    </location>
</feature>
<dbReference type="Proteomes" id="UP000297527">
    <property type="component" value="Unassembled WGS sequence"/>
</dbReference>
<comment type="caution">
    <text evidence="3">The sequence shown here is derived from an EMBL/GenBank/DDBJ whole genome shotgun (WGS) entry which is preliminary data.</text>
</comment>
<feature type="region of interest" description="Disordered" evidence="2">
    <location>
        <begin position="152"/>
        <end position="179"/>
    </location>
</feature>
<protein>
    <submittedName>
        <fullName evidence="3">Uncharacterized protein</fullName>
    </submittedName>
</protein>
<organism evidence="3 4">
    <name type="scientific">Botryotinia convoluta</name>
    <dbReference type="NCBI Taxonomy" id="54673"/>
    <lineage>
        <taxon>Eukaryota</taxon>
        <taxon>Fungi</taxon>
        <taxon>Dikarya</taxon>
        <taxon>Ascomycota</taxon>
        <taxon>Pezizomycotina</taxon>
        <taxon>Leotiomycetes</taxon>
        <taxon>Helotiales</taxon>
        <taxon>Sclerotiniaceae</taxon>
        <taxon>Botryotinia</taxon>
    </lineage>
</organism>
<reference evidence="3 4" key="1">
    <citation type="submission" date="2017-12" db="EMBL/GenBank/DDBJ databases">
        <title>Comparative genomics of Botrytis spp.</title>
        <authorList>
            <person name="Valero-Jimenez C.A."/>
            <person name="Tapia P."/>
            <person name="Veloso J."/>
            <person name="Silva-Moreno E."/>
            <person name="Staats M."/>
            <person name="Valdes J.H."/>
            <person name="Van Kan J.A.L."/>
        </authorList>
    </citation>
    <scope>NUCLEOTIDE SEQUENCE [LARGE SCALE GENOMIC DNA]</scope>
    <source>
        <strain evidence="3 4">MUCL11595</strain>
    </source>
</reference>
<feature type="coiled-coil region" evidence="1">
    <location>
        <begin position="68"/>
        <end position="95"/>
    </location>
</feature>
<sequence length="200" mass="23473">MARAQEEEMRIMHDSGVLYRKEKSKYVDKVGALRKKRHEFEQQVEILMTKIQEIRWKREKEDELCDYLENLVGVKECVEQKRQFAEQKKEFVLRREKLKGQRESHIRGMMDGFRLACKVEDCGLVENIAQRGEEGLGDLGEYLEEWDVKEWRDREREREEGGKRKREGGNGGVGKDGKTEWVDESLSLYLDVSSGVGKIS</sequence>
<keyword evidence="4" id="KW-1185">Reference proteome</keyword>
<evidence type="ECO:0000256" key="2">
    <source>
        <dbReference type="SAM" id="MobiDB-lite"/>
    </source>
</evidence>
<keyword evidence="1" id="KW-0175">Coiled coil</keyword>
<evidence type="ECO:0000256" key="1">
    <source>
        <dbReference type="SAM" id="Coils"/>
    </source>
</evidence>
<dbReference type="EMBL" id="PQXN01000064">
    <property type="protein sequence ID" value="TGO57565.1"/>
    <property type="molecule type" value="Genomic_DNA"/>
</dbReference>
<dbReference type="AlphaFoldDB" id="A0A4Z1I8B3"/>
<gene>
    <name evidence="3" type="ORF">BCON_0064g00340</name>
</gene>